<dbReference type="InterPro" id="IPR009003">
    <property type="entry name" value="Peptidase_S1_PA"/>
</dbReference>
<evidence type="ECO:0000256" key="2">
    <source>
        <dbReference type="SAM" id="SignalP"/>
    </source>
</evidence>
<dbReference type="InterPro" id="IPR001254">
    <property type="entry name" value="Trypsin_dom"/>
</dbReference>
<feature type="signal peptide" evidence="2">
    <location>
        <begin position="1"/>
        <end position="23"/>
    </location>
</feature>
<dbReference type="GeneID" id="117563286"/>
<evidence type="ECO:0000259" key="3">
    <source>
        <dbReference type="PROSITE" id="PS50240"/>
    </source>
</evidence>
<keyword evidence="1" id="KW-1015">Disulfide bond</keyword>
<proteinExistence type="predicted"/>
<keyword evidence="4" id="KW-1185">Reference proteome</keyword>
<dbReference type="InterPro" id="IPR043504">
    <property type="entry name" value="Peptidase_S1_PA_chymotrypsin"/>
</dbReference>
<dbReference type="SMART" id="SM00020">
    <property type="entry name" value="Tryp_SPc"/>
    <property type="match status" value="1"/>
</dbReference>
<keyword evidence="2" id="KW-0732">Signal</keyword>
<dbReference type="OrthoDB" id="5565075at2759"/>
<evidence type="ECO:0000256" key="1">
    <source>
        <dbReference type="ARBA" id="ARBA00023157"/>
    </source>
</evidence>
<name>A0A6P8W1B6_DROAB</name>
<reference evidence="5" key="1">
    <citation type="submission" date="2025-08" db="UniProtKB">
        <authorList>
            <consortium name="RefSeq"/>
        </authorList>
    </citation>
    <scope>IDENTIFICATION</scope>
    <source>
        <strain evidence="5">15112-1751.03</strain>
        <tissue evidence="5">Whole Adult</tissue>
    </source>
</reference>
<dbReference type="PANTHER" id="PTHR24250">
    <property type="entry name" value="CHYMOTRYPSIN-RELATED"/>
    <property type="match status" value="1"/>
</dbReference>
<evidence type="ECO:0000313" key="4">
    <source>
        <dbReference type="Proteomes" id="UP000515160"/>
    </source>
</evidence>
<dbReference type="RefSeq" id="XP_034097416.1">
    <property type="nucleotide sequence ID" value="XM_034241525.2"/>
</dbReference>
<protein>
    <submittedName>
        <fullName evidence="5">Chymotrypsin-C-like isoform X1</fullName>
    </submittedName>
</protein>
<organism evidence="4 5">
    <name type="scientific">Drosophila albomicans</name>
    <name type="common">Fruit fly</name>
    <dbReference type="NCBI Taxonomy" id="7291"/>
    <lineage>
        <taxon>Eukaryota</taxon>
        <taxon>Metazoa</taxon>
        <taxon>Ecdysozoa</taxon>
        <taxon>Arthropoda</taxon>
        <taxon>Hexapoda</taxon>
        <taxon>Insecta</taxon>
        <taxon>Pterygota</taxon>
        <taxon>Neoptera</taxon>
        <taxon>Endopterygota</taxon>
        <taxon>Diptera</taxon>
        <taxon>Brachycera</taxon>
        <taxon>Muscomorpha</taxon>
        <taxon>Ephydroidea</taxon>
        <taxon>Drosophilidae</taxon>
        <taxon>Drosophila</taxon>
    </lineage>
</organism>
<dbReference type="GO" id="GO:0004252">
    <property type="term" value="F:serine-type endopeptidase activity"/>
    <property type="evidence" value="ECO:0007669"/>
    <property type="project" value="InterPro"/>
</dbReference>
<dbReference type="Gene3D" id="2.40.10.10">
    <property type="entry name" value="Trypsin-like serine proteases"/>
    <property type="match status" value="1"/>
</dbReference>
<feature type="chain" id="PRO_5028274498" evidence="2">
    <location>
        <begin position="24"/>
        <end position="259"/>
    </location>
</feature>
<dbReference type="GO" id="GO:0006508">
    <property type="term" value="P:proteolysis"/>
    <property type="evidence" value="ECO:0007669"/>
    <property type="project" value="InterPro"/>
</dbReference>
<gene>
    <name evidence="5" type="primary">LOC117563286</name>
</gene>
<feature type="domain" description="Peptidase S1" evidence="3">
    <location>
        <begin position="18"/>
        <end position="254"/>
    </location>
</feature>
<sequence length="259" mass="29207">MAKQYNWLLISLATLLLLVNIEAEEPEEKLAIPTQFPYQVFIDVALKSDNSKWVPKCSGTIISKSAIVTTASCLDTEFDLALIYFGAVNISNAFEIGQTRMEVERKYFEVHEEYNPVTLSNNIAIIKLPFELEFNEYVQAVSLPSKEDLGHYVGQEMIIAGWHQIDNQQKFAVWPVLKYLGKKVARHVGKEAAKWVGKKVVGLLADEGSPITIHENDANIAVGMYTTQNGKTKSKLSHFVNLIKLLPWIKKIVSDIRLK</sequence>
<evidence type="ECO:0000313" key="5">
    <source>
        <dbReference type="RefSeq" id="XP_034097416.1"/>
    </source>
</evidence>
<dbReference type="Proteomes" id="UP000515160">
    <property type="component" value="Chromosome 2L"/>
</dbReference>
<dbReference type="FunFam" id="2.40.10.10:FF:000068">
    <property type="entry name" value="transmembrane protease serine 2"/>
    <property type="match status" value="1"/>
</dbReference>
<dbReference type="Pfam" id="PF00089">
    <property type="entry name" value="Trypsin"/>
    <property type="match status" value="1"/>
</dbReference>
<dbReference type="PROSITE" id="PS50240">
    <property type="entry name" value="TRYPSIN_DOM"/>
    <property type="match status" value="1"/>
</dbReference>
<accession>A0A6P8W1B6</accession>
<dbReference type="SUPFAM" id="SSF50494">
    <property type="entry name" value="Trypsin-like serine proteases"/>
    <property type="match status" value="1"/>
</dbReference>
<dbReference type="AlphaFoldDB" id="A0A6P8W1B6"/>